<dbReference type="Pfam" id="PF00455">
    <property type="entry name" value="DeoRC"/>
    <property type="match status" value="1"/>
</dbReference>
<dbReference type="Gene3D" id="1.10.10.10">
    <property type="entry name" value="Winged helix-like DNA-binding domain superfamily/Winged helix DNA-binding domain"/>
    <property type="match status" value="1"/>
</dbReference>
<evidence type="ECO:0000256" key="2">
    <source>
        <dbReference type="ARBA" id="ARBA00023125"/>
    </source>
</evidence>
<keyword evidence="1" id="KW-0805">Transcription regulation</keyword>
<dbReference type="PROSITE" id="PS51000">
    <property type="entry name" value="HTH_DEOR_2"/>
    <property type="match status" value="1"/>
</dbReference>
<dbReference type="AlphaFoldDB" id="A0A410H4T1"/>
<protein>
    <submittedName>
        <fullName evidence="5">DeoR family transcriptional regulator</fullName>
    </submittedName>
</protein>
<sequence length="261" mass="28985">MQPIAPARLNKNQRHERILHLLQIKPVVLISELAQEFNVSIETIRRDIDALAEQSLLQRTHGGAANMSTAKEGVLNQRKNIFPEERMRIAKEAEKQVSDGQVLMFDSSVTCTFLANRLAITKKELTVITNSFSIAIALSENPTHQIIMLPGQYRASEGSCYGAATVSAVQQFNADHCFSSCGSITLEGITEYDQDVAALKREMIKRSRQTSILADHSKFGLGKLERVCGFEDVDLLITDQPMPEAVTKALNQNDVSWTVVK</sequence>
<dbReference type="KEGG" id="htr:EPV75_09780"/>
<evidence type="ECO:0000256" key="1">
    <source>
        <dbReference type="ARBA" id="ARBA00023015"/>
    </source>
</evidence>
<dbReference type="InterPro" id="IPR018356">
    <property type="entry name" value="Tscrpt_reg_HTH_DeoR_CS"/>
</dbReference>
<dbReference type="Gene3D" id="3.40.50.1360">
    <property type="match status" value="1"/>
</dbReference>
<keyword evidence="3" id="KW-0804">Transcription</keyword>
<dbReference type="SMART" id="SM01134">
    <property type="entry name" value="DeoRC"/>
    <property type="match status" value="1"/>
</dbReference>
<dbReference type="PANTHER" id="PTHR30363:SF44">
    <property type="entry name" value="AGA OPERON TRANSCRIPTIONAL REPRESSOR-RELATED"/>
    <property type="match status" value="1"/>
</dbReference>
<dbReference type="InterPro" id="IPR036390">
    <property type="entry name" value="WH_DNA-bd_sf"/>
</dbReference>
<dbReference type="InterPro" id="IPR014036">
    <property type="entry name" value="DeoR-like_C"/>
</dbReference>
<keyword evidence="2" id="KW-0238">DNA-binding</keyword>
<dbReference type="SUPFAM" id="SSF46785">
    <property type="entry name" value="Winged helix' DNA-binding domain"/>
    <property type="match status" value="1"/>
</dbReference>
<dbReference type="SUPFAM" id="SSF100950">
    <property type="entry name" value="NagB/RpiA/CoA transferase-like"/>
    <property type="match status" value="1"/>
</dbReference>
<dbReference type="InterPro" id="IPR036388">
    <property type="entry name" value="WH-like_DNA-bd_sf"/>
</dbReference>
<dbReference type="PROSITE" id="PS00894">
    <property type="entry name" value="HTH_DEOR_1"/>
    <property type="match status" value="1"/>
</dbReference>
<accession>A0A410H4T1</accession>
<evidence type="ECO:0000313" key="6">
    <source>
        <dbReference type="Proteomes" id="UP000285478"/>
    </source>
</evidence>
<feature type="domain" description="HTH deoR-type" evidence="4">
    <location>
        <begin position="11"/>
        <end position="66"/>
    </location>
</feature>
<dbReference type="GO" id="GO:0003700">
    <property type="term" value="F:DNA-binding transcription factor activity"/>
    <property type="evidence" value="ECO:0007669"/>
    <property type="project" value="InterPro"/>
</dbReference>
<dbReference type="Proteomes" id="UP000285478">
    <property type="component" value="Chromosome"/>
</dbReference>
<dbReference type="EMBL" id="CP035033">
    <property type="protein sequence ID" value="QAB15935.1"/>
    <property type="molecule type" value="Genomic_DNA"/>
</dbReference>
<evidence type="ECO:0000259" key="4">
    <source>
        <dbReference type="PROSITE" id="PS51000"/>
    </source>
</evidence>
<keyword evidence="6" id="KW-1185">Reference proteome</keyword>
<dbReference type="InterPro" id="IPR037171">
    <property type="entry name" value="NagB/RpiA_transferase-like"/>
</dbReference>
<dbReference type="GO" id="GO:0003677">
    <property type="term" value="F:DNA binding"/>
    <property type="evidence" value="ECO:0007669"/>
    <property type="project" value="UniProtKB-KW"/>
</dbReference>
<organism evidence="5 6">
    <name type="scientific">Hydrogenovibrio thermophilus</name>
    <dbReference type="NCBI Taxonomy" id="265883"/>
    <lineage>
        <taxon>Bacteria</taxon>
        <taxon>Pseudomonadati</taxon>
        <taxon>Pseudomonadota</taxon>
        <taxon>Gammaproteobacteria</taxon>
        <taxon>Thiotrichales</taxon>
        <taxon>Piscirickettsiaceae</taxon>
        <taxon>Hydrogenovibrio</taxon>
    </lineage>
</organism>
<dbReference type="PRINTS" id="PR00037">
    <property type="entry name" value="HTHLACR"/>
</dbReference>
<evidence type="ECO:0000256" key="3">
    <source>
        <dbReference type="ARBA" id="ARBA00023163"/>
    </source>
</evidence>
<dbReference type="InterPro" id="IPR001034">
    <property type="entry name" value="DeoR_HTH"/>
</dbReference>
<dbReference type="Pfam" id="PF08220">
    <property type="entry name" value="HTH_DeoR"/>
    <property type="match status" value="1"/>
</dbReference>
<evidence type="ECO:0000313" key="5">
    <source>
        <dbReference type="EMBL" id="QAB15935.1"/>
    </source>
</evidence>
<dbReference type="PANTHER" id="PTHR30363">
    <property type="entry name" value="HTH-TYPE TRANSCRIPTIONAL REGULATOR SRLR-RELATED"/>
    <property type="match status" value="1"/>
</dbReference>
<gene>
    <name evidence="5" type="ORF">EPV75_09780</name>
</gene>
<proteinExistence type="predicted"/>
<dbReference type="InterPro" id="IPR050313">
    <property type="entry name" value="Carb_Metab_HTH_regulators"/>
</dbReference>
<dbReference type="RefSeq" id="WP_127119325.1">
    <property type="nucleotide sequence ID" value="NZ_CP035033.1"/>
</dbReference>
<name>A0A410H4T1_9GAMM</name>
<dbReference type="SMART" id="SM00420">
    <property type="entry name" value="HTH_DEOR"/>
    <property type="match status" value="1"/>
</dbReference>
<reference evidence="5 6" key="1">
    <citation type="journal article" date="2018" name="Environ. Microbiol.">
        <title>Genomes of ubiquitous marine and hypersaline Hydrogenovibrio, Thiomicrorhabdus and Thiomicrospira spp. encode a diversity of mechanisms to sustain chemolithoautotrophy in heterogeneous environments.</title>
        <authorList>
            <person name="Scott K.M."/>
            <person name="Williams J."/>
            <person name="Porter C.M.B."/>
            <person name="Russel S."/>
            <person name="Harmer T.L."/>
            <person name="Paul J.H."/>
            <person name="Antonen K.M."/>
            <person name="Bridges M.K."/>
            <person name="Camper G.J."/>
            <person name="Campla C.K."/>
            <person name="Casella L.G."/>
            <person name="Chase E."/>
            <person name="Conrad J.W."/>
            <person name="Cruz M.C."/>
            <person name="Dunlap D.S."/>
            <person name="Duran L."/>
            <person name="Fahsbender E.M."/>
            <person name="Goldsmith D.B."/>
            <person name="Keeley R.F."/>
            <person name="Kondoff M.R."/>
            <person name="Kussy B.I."/>
            <person name="Lane M.K."/>
            <person name="Lawler S."/>
            <person name="Leigh B.A."/>
            <person name="Lewis C."/>
            <person name="Lostal L.M."/>
            <person name="Marking D."/>
            <person name="Mancera P.A."/>
            <person name="McClenthan E.C."/>
            <person name="McIntyre E.A."/>
            <person name="Mine J.A."/>
            <person name="Modi S."/>
            <person name="Moore B.D."/>
            <person name="Morgan W.A."/>
            <person name="Nelson K.M."/>
            <person name="Nguyen K.N."/>
            <person name="Ogburn N."/>
            <person name="Parrino D.G."/>
            <person name="Pedapudi A.D."/>
            <person name="Pelham R.P."/>
            <person name="Preece A.M."/>
            <person name="Rampersad E.A."/>
            <person name="Richardson J.C."/>
            <person name="Rodgers C.M."/>
            <person name="Schaffer B.L."/>
            <person name="Sheridan N.E."/>
            <person name="Solone M.R."/>
            <person name="Staley Z.R."/>
            <person name="Tabuchi M."/>
            <person name="Waide R.J."/>
            <person name="Wanjugi P.W."/>
            <person name="Young S."/>
            <person name="Clum A."/>
            <person name="Daum C."/>
            <person name="Huntemann M."/>
            <person name="Ivanova N."/>
            <person name="Kyrpides N."/>
            <person name="Mikhailova N."/>
            <person name="Palaniappan K."/>
            <person name="Pillay M."/>
            <person name="Reddy T.B.K."/>
            <person name="Shapiro N."/>
            <person name="Stamatis D."/>
            <person name="Varghese N."/>
            <person name="Woyke T."/>
            <person name="Boden R."/>
            <person name="Freyermuth S.K."/>
            <person name="Kerfeld C.A."/>
        </authorList>
    </citation>
    <scope>NUCLEOTIDE SEQUENCE [LARGE SCALE GENOMIC DNA]</scope>
    <source>
        <strain evidence="5 6">JR-2</strain>
    </source>
</reference>